<keyword evidence="3" id="KW-1185">Reference proteome</keyword>
<evidence type="ECO:0000256" key="1">
    <source>
        <dbReference type="SAM" id="Coils"/>
    </source>
</evidence>
<proteinExistence type="predicted"/>
<sequence length="421" mass="47599">MYVPVPQNVTILDWIVTIQPILHQVKMKTRSDPVDDAFLAEVAGFLGDCDASIMSNEIKNDEMVTANDSDLLLAADKRHEIRNAQAAKRRERYRQKLKDEKEELVRQENELSKVLAKLQAAHAGVRAAQMKNLALGAWRAIAIRQLERRMQAEQQRKLLRAEVIGRSRAIVQMGALLQENKHTHQKLLEGDQVEETRANGEDALLKTFLVEIDKLYAQTNEVWRDVKFKSSATPAYDLKPNWKDNALYFDSADRTVIPYPFDVAKNAAIVIFMSDPHACLETVEPNKVKDTVTMKYQRKYQLRQGGSVDLTICGAGKTYKEHQQLVFIWRGLTEGQGKFDGIQADEICWVIVRPSSGVESSGESTTVLESYSRLVPVAMKGCDYNVDPFMKILAESGEGETEVMMQMMEKLMLNDLSSKSS</sequence>
<evidence type="ECO:0000313" key="3">
    <source>
        <dbReference type="Proteomes" id="UP001165121"/>
    </source>
</evidence>
<dbReference type="AlphaFoldDB" id="A0A9W6X9U2"/>
<reference evidence="2" key="1">
    <citation type="submission" date="2023-04" db="EMBL/GenBank/DDBJ databases">
        <title>Phytophthora fragariaefolia NBRC 109709.</title>
        <authorList>
            <person name="Ichikawa N."/>
            <person name="Sato H."/>
            <person name="Tonouchi N."/>
        </authorList>
    </citation>
    <scope>NUCLEOTIDE SEQUENCE</scope>
    <source>
        <strain evidence="2">NBRC 109709</strain>
    </source>
</reference>
<dbReference type="Proteomes" id="UP001165121">
    <property type="component" value="Unassembled WGS sequence"/>
</dbReference>
<gene>
    <name evidence="2" type="ORF">Pfra01_000876200</name>
</gene>
<evidence type="ECO:0000313" key="2">
    <source>
        <dbReference type="EMBL" id="GMF34264.1"/>
    </source>
</evidence>
<comment type="caution">
    <text evidence="2">The sequence shown here is derived from an EMBL/GenBank/DDBJ whole genome shotgun (WGS) entry which is preliminary data.</text>
</comment>
<organism evidence="2 3">
    <name type="scientific">Phytophthora fragariaefolia</name>
    <dbReference type="NCBI Taxonomy" id="1490495"/>
    <lineage>
        <taxon>Eukaryota</taxon>
        <taxon>Sar</taxon>
        <taxon>Stramenopiles</taxon>
        <taxon>Oomycota</taxon>
        <taxon>Peronosporomycetes</taxon>
        <taxon>Peronosporales</taxon>
        <taxon>Peronosporaceae</taxon>
        <taxon>Phytophthora</taxon>
    </lineage>
</organism>
<protein>
    <submittedName>
        <fullName evidence="2">Unnamed protein product</fullName>
    </submittedName>
</protein>
<name>A0A9W6X9U2_9STRA</name>
<dbReference type="EMBL" id="BSXT01000800">
    <property type="protein sequence ID" value="GMF34264.1"/>
    <property type="molecule type" value="Genomic_DNA"/>
</dbReference>
<accession>A0A9W6X9U2</accession>
<dbReference type="OrthoDB" id="127493at2759"/>
<dbReference type="CDD" id="cd14686">
    <property type="entry name" value="bZIP"/>
    <property type="match status" value="1"/>
</dbReference>
<keyword evidence="1" id="KW-0175">Coiled coil</keyword>
<feature type="coiled-coil region" evidence="1">
    <location>
        <begin position="83"/>
        <end position="121"/>
    </location>
</feature>